<protein>
    <recommendedName>
        <fullName evidence="10">Homeobox protein</fullName>
    </recommendedName>
</protein>
<feature type="region of interest" description="Disordered" evidence="13">
    <location>
        <begin position="163"/>
        <end position="189"/>
    </location>
</feature>
<gene>
    <name evidence="15" type="ORF">Z043_102079</name>
</gene>
<evidence type="ECO:0000256" key="4">
    <source>
        <dbReference type="ARBA" id="ARBA00022473"/>
    </source>
</evidence>
<dbReference type="Pfam" id="PF00046">
    <property type="entry name" value="Homeodomain"/>
    <property type="match status" value="1"/>
</dbReference>
<dbReference type="GO" id="GO:0009952">
    <property type="term" value="P:anterior/posterior pattern specification"/>
    <property type="evidence" value="ECO:0007669"/>
    <property type="project" value="TreeGrafter"/>
</dbReference>
<evidence type="ECO:0000256" key="7">
    <source>
        <dbReference type="ARBA" id="ARBA00023155"/>
    </source>
</evidence>
<evidence type="ECO:0000256" key="2">
    <source>
        <dbReference type="ARBA" id="ARBA00004123"/>
    </source>
</evidence>
<keyword evidence="6 10" id="KW-0238">DNA-binding</keyword>
<evidence type="ECO:0000313" key="15">
    <source>
        <dbReference type="EMBL" id="KPP78425.1"/>
    </source>
</evidence>
<evidence type="ECO:0000256" key="3">
    <source>
        <dbReference type="ARBA" id="ARBA00006317"/>
    </source>
</evidence>
<feature type="DNA-binding region" description="Homeobox" evidence="11">
    <location>
        <begin position="192"/>
        <end position="251"/>
    </location>
</feature>
<dbReference type="STRING" id="113540.ENSSFOP00015021061"/>
<dbReference type="PANTHER" id="PTHR45970:SF3">
    <property type="entry name" value="HOMEOBOX PROTEIN HOX-A9"/>
    <property type="match status" value="1"/>
</dbReference>
<comment type="function">
    <text evidence="1 10">Sequence-specific transcription factor which is part of a developmental regulatory system that provides cells with specific positional identities on the anterior-posterior axis.</text>
</comment>
<evidence type="ECO:0000256" key="10">
    <source>
        <dbReference type="PIRNR" id="PIRNR037109"/>
    </source>
</evidence>
<dbReference type="Pfam" id="PF04617">
    <property type="entry name" value="Hox9_act"/>
    <property type="match status" value="1"/>
</dbReference>
<proteinExistence type="inferred from homology"/>
<dbReference type="InterPro" id="IPR017970">
    <property type="entry name" value="Homeobox_CS"/>
</dbReference>
<keyword evidence="4 10" id="KW-0217">Developmental protein</keyword>
<evidence type="ECO:0000256" key="9">
    <source>
        <dbReference type="ARBA" id="ARBA00023242"/>
    </source>
</evidence>
<dbReference type="GO" id="GO:0000981">
    <property type="term" value="F:DNA-binding transcription factor activity, RNA polymerase II-specific"/>
    <property type="evidence" value="ECO:0007669"/>
    <property type="project" value="UniProtKB-UniRule"/>
</dbReference>
<feature type="domain" description="Homeobox" evidence="14">
    <location>
        <begin position="190"/>
        <end position="250"/>
    </location>
</feature>
<evidence type="ECO:0000259" key="14">
    <source>
        <dbReference type="PROSITE" id="PS50071"/>
    </source>
</evidence>
<reference evidence="15 16" key="1">
    <citation type="submission" date="2015-08" db="EMBL/GenBank/DDBJ databases">
        <title>The genome of the Asian arowana (Scleropages formosus).</title>
        <authorList>
            <person name="Tan M.H."/>
            <person name="Gan H.M."/>
            <person name="Croft L.J."/>
            <person name="Austin C.M."/>
        </authorList>
    </citation>
    <scope>NUCLEOTIDE SEQUENCE [LARGE SCALE GENOMIC DNA]</scope>
    <source>
        <strain evidence="15">Aro1</strain>
    </source>
</reference>
<dbReference type="InterPro" id="IPR020479">
    <property type="entry name" value="HD_metazoa"/>
</dbReference>
<dbReference type="InterPro" id="IPR009057">
    <property type="entry name" value="Homeodomain-like_sf"/>
</dbReference>
<accession>A0A0N8K2Q9</accession>
<organism evidence="15 16">
    <name type="scientific">Scleropages formosus</name>
    <name type="common">Asian bonytongue</name>
    <name type="synonym">Osteoglossum formosum</name>
    <dbReference type="NCBI Taxonomy" id="113540"/>
    <lineage>
        <taxon>Eukaryota</taxon>
        <taxon>Metazoa</taxon>
        <taxon>Chordata</taxon>
        <taxon>Craniata</taxon>
        <taxon>Vertebrata</taxon>
        <taxon>Euteleostomi</taxon>
        <taxon>Actinopterygii</taxon>
        <taxon>Neopterygii</taxon>
        <taxon>Teleostei</taxon>
        <taxon>Osteoglossocephala</taxon>
        <taxon>Osteoglossomorpha</taxon>
        <taxon>Osteoglossiformes</taxon>
        <taxon>Osteoglossidae</taxon>
        <taxon>Scleropages</taxon>
    </lineage>
</organism>
<keyword evidence="5 10" id="KW-0805">Transcription regulation</keyword>
<keyword evidence="8 10" id="KW-0804">Transcription</keyword>
<evidence type="ECO:0000256" key="1">
    <source>
        <dbReference type="ARBA" id="ARBA00003263"/>
    </source>
</evidence>
<dbReference type="Gene3D" id="1.10.10.60">
    <property type="entry name" value="Homeodomain-like"/>
    <property type="match status" value="1"/>
</dbReference>
<evidence type="ECO:0000256" key="5">
    <source>
        <dbReference type="ARBA" id="ARBA00023015"/>
    </source>
</evidence>
<dbReference type="CDD" id="cd00086">
    <property type="entry name" value="homeodomain"/>
    <property type="match status" value="1"/>
</dbReference>
<dbReference type="GO" id="GO:0005654">
    <property type="term" value="C:nucleoplasm"/>
    <property type="evidence" value="ECO:0007669"/>
    <property type="project" value="UniProtKB-ARBA"/>
</dbReference>
<dbReference type="InterPro" id="IPR006711">
    <property type="entry name" value="Hox9_activation_N"/>
</dbReference>
<name>A0A0N8K2Q9_SCLFO</name>
<dbReference type="PIRSF" id="PIRSF037109">
    <property type="entry name" value="Homeobox_Hox9"/>
    <property type="match status" value="1"/>
</dbReference>
<dbReference type="GO" id="GO:0006351">
    <property type="term" value="P:DNA-templated transcription"/>
    <property type="evidence" value="ECO:0007669"/>
    <property type="project" value="InterPro"/>
</dbReference>
<comment type="similarity">
    <text evidence="3 10">Belongs to the Abd-B homeobox family.</text>
</comment>
<dbReference type="PANTHER" id="PTHR45970">
    <property type="entry name" value="AGAP004664-PA"/>
    <property type="match status" value="1"/>
</dbReference>
<evidence type="ECO:0000256" key="8">
    <source>
        <dbReference type="ARBA" id="ARBA00023163"/>
    </source>
</evidence>
<dbReference type="Proteomes" id="UP000034805">
    <property type="component" value="Unassembled WGS sequence"/>
</dbReference>
<evidence type="ECO:0000256" key="6">
    <source>
        <dbReference type="ARBA" id="ARBA00023125"/>
    </source>
</evidence>
<dbReference type="InterPro" id="IPR001356">
    <property type="entry name" value="HD"/>
</dbReference>
<evidence type="ECO:0000256" key="13">
    <source>
        <dbReference type="SAM" id="MobiDB-lite"/>
    </source>
</evidence>
<dbReference type="GO" id="GO:0000978">
    <property type="term" value="F:RNA polymerase II cis-regulatory region sequence-specific DNA binding"/>
    <property type="evidence" value="ECO:0007669"/>
    <property type="project" value="TreeGrafter"/>
</dbReference>
<sequence>MSTSGTLNSYYVDSLILSESEDLLAPRYPGPALQHARQNPVTEHAEFGPCTFQSKPSVFGSSWSPVPAQFPNGVSSVCHPHAHSQGLGDSDGRYVQSWVLEPISGSLPFGGLPSSQHSAVKPESPGCRGDSTALGSHTLLLSDFANASSPAHEDRFFSQTTIADPNEESGSLNKPDLHPNHPVSNWLHASSTRKKRCPYSKHQILELEKEFLFNMYLTRDRRYEVARLLNLTERQVKIWFQNRRMKMKKFNKDGPKDD</sequence>
<dbReference type="AlphaFoldDB" id="A0A0N8K2Q9"/>
<dbReference type="SUPFAM" id="SSF46689">
    <property type="entry name" value="Homeodomain-like"/>
    <property type="match status" value="1"/>
</dbReference>
<feature type="compositionally biased region" description="Polar residues" evidence="13">
    <location>
        <begin position="163"/>
        <end position="172"/>
    </location>
</feature>
<comment type="caution">
    <text evidence="15">The sequence shown here is derived from an EMBL/GenBank/DDBJ whole genome shotgun (WGS) entry which is preliminary data.</text>
</comment>
<evidence type="ECO:0000256" key="11">
    <source>
        <dbReference type="PROSITE-ProRule" id="PRU00108"/>
    </source>
</evidence>
<dbReference type="PROSITE" id="PS00027">
    <property type="entry name" value="HOMEOBOX_1"/>
    <property type="match status" value="1"/>
</dbReference>
<dbReference type="GO" id="GO:0048704">
    <property type="term" value="P:embryonic skeletal system morphogenesis"/>
    <property type="evidence" value="ECO:0007669"/>
    <property type="project" value="TreeGrafter"/>
</dbReference>
<dbReference type="PRINTS" id="PR00024">
    <property type="entry name" value="HOMEOBOX"/>
</dbReference>
<dbReference type="GO" id="GO:0009954">
    <property type="term" value="P:proximal/distal pattern formation"/>
    <property type="evidence" value="ECO:0007669"/>
    <property type="project" value="TreeGrafter"/>
</dbReference>
<evidence type="ECO:0000256" key="12">
    <source>
        <dbReference type="RuleBase" id="RU000682"/>
    </source>
</evidence>
<comment type="subcellular location">
    <subcellularLocation>
        <location evidence="2 10 11 12">Nucleus</location>
    </subcellularLocation>
</comment>
<evidence type="ECO:0000313" key="16">
    <source>
        <dbReference type="Proteomes" id="UP000034805"/>
    </source>
</evidence>
<dbReference type="FunFam" id="1.10.10.60:FF:000166">
    <property type="entry name" value="homeobox protein Hox-C11"/>
    <property type="match status" value="1"/>
</dbReference>
<keyword evidence="7 11" id="KW-0371">Homeobox</keyword>
<dbReference type="SMART" id="SM00389">
    <property type="entry name" value="HOX"/>
    <property type="match status" value="1"/>
</dbReference>
<keyword evidence="9 10" id="KW-0539">Nucleus</keyword>
<dbReference type="PROSITE" id="PS50071">
    <property type="entry name" value="HOMEOBOX_2"/>
    <property type="match status" value="1"/>
</dbReference>
<dbReference type="EMBL" id="JARO02000472">
    <property type="protein sequence ID" value="KPP78425.1"/>
    <property type="molecule type" value="Genomic_DNA"/>
</dbReference>
<dbReference type="InterPro" id="IPR017112">
    <property type="entry name" value="HXA9/HXB9/HXC9"/>
</dbReference>